<sequence length="159" mass="17955">MGLKLITIRPQTSAFENEILDIQADNEQIAFSASPQAFLETRVDGVLPFVICLEHQVIGYFKLDTLLPLNQNYCPENSVGLCTLLIDKRVQGKGLGTKSVTEVIEYVKTHFKQYDYLYLTVNCKNLAAYHCYLKSGFEDTQKLYFGGPVGPQHIMRVSL</sequence>
<name>A0A2T3NL29_9GAMM</name>
<dbReference type="AlphaFoldDB" id="A0A2T3NL29"/>
<dbReference type="Proteomes" id="UP000241346">
    <property type="component" value="Unassembled WGS sequence"/>
</dbReference>
<evidence type="ECO:0000313" key="2">
    <source>
        <dbReference type="EMBL" id="PSW16173.1"/>
    </source>
</evidence>
<organism evidence="2 3">
    <name type="scientific">Photobacterium rosenbergii</name>
    <dbReference type="NCBI Taxonomy" id="294936"/>
    <lineage>
        <taxon>Bacteria</taxon>
        <taxon>Pseudomonadati</taxon>
        <taxon>Pseudomonadota</taxon>
        <taxon>Gammaproteobacteria</taxon>
        <taxon>Vibrionales</taxon>
        <taxon>Vibrionaceae</taxon>
        <taxon>Photobacterium</taxon>
    </lineage>
</organism>
<evidence type="ECO:0000259" key="1">
    <source>
        <dbReference type="PROSITE" id="PS51186"/>
    </source>
</evidence>
<dbReference type="EMBL" id="PYMB01000001">
    <property type="protein sequence ID" value="PSW16173.1"/>
    <property type="molecule type" value="Genomic_DNA"/>
</dbReference>
<dbReference type="InterPro" id="IPR016181">
    <property type="entry name" value="Acyl_CoA_acyltransferase"/>
</dbReference>
<keyword evidence="2" id="KW-0808">Transferase</keyword>
<dbReference type="GO" id="GO:0016747">
    <property type="term" value="F:acyltransferase activity, transferring groups other than amino-acyl groups"/>
    <property type="evidence" value="ECO:0007669"/>
    <property type="project" value="InterPro"/>
</dbReference>
<dbReference type="Pfam" id="PF00583">
    <property type="entry name" value="Acetyltransf_1"/>
    <property type="match status" value="1"/>
</dbReference>
<dbReference type="SUPFAM" id="SSF55729">
    <property type="entry name" value="Acyl-CoA N-acyltransferases (Nat)"/>
    <property type="match status" value="1"/>
</dbReference>
<proteinExistence type="predicted"/>
<accession>A0A2T3NL29</accession>
<protein>
    <submittedName>
        <fullName evidence="2">GNAT family N-acetyltransferase</fullName>
    </submittedName>
</protein>
<dbReference type="PROSITE" id="PS51186">
    <property type="entry name" value="GNAT"/>
    <property type="match status" value="1"/>
</dbReference>
<dbReference type="Gene3D" id="3.40.630.30">
    <property type="match status" value="1"/>
</dbReference>
<dbReference type="CDD" id="cd04301">
    <property type="entry name" value="NAT_SF"/>
    <property type="match status" value="1"/>
</dbReference>
<comment type="caution">
    <text evidence="2">The sequence shown here is derived from an EMBL/GenBank/DDBJ whole genome shotgun (WGS) entry which is preliminary data.</text>
</comment>
<reference evidence="2 3" key="1">
    <citation type="submission" date="2018-03" db="EMBL/GenBank/DDBJ databases">
        <title>Whole genome sequencing of Histamine producing bacteria.</title>
        <authorList>
            <person name="Butler K."/>
        </authorList>
    </citation>
    <scope>NUCLEOTIDE SEQUENCE [LARGE SCALE GENOMIC DNA]</scope>
    <source>
        <strain evidence="2 3">DSM 19138</strain>
    </source>
</reference>
<feature type="domain" description="N-acetyltransferase" evidence="1">
    <location>
        <begin position="6"/>
        <end position="159"/>
    </location>
</feature>
<gene>
    <name evidence="2" type="ORF">C9J01_04000</name>
</gene>
<dbReference type="InterPro" id="IPR000182">
    <property type="entry name" value="GNAT_dom"/>
</dbReference>
<evidence type="ECO:0000313" key="3">
    <source>
        <dbReference type="Proteomes" id="UP000241346"/>
    </source>
</evidence>